<evidence type="ECO:0000256" key="4">
    <source>
        <dbReference type="ARBA" id="ARBA00022692"/>
    </source>
</evidence>
<feature type="region of interest" description="Disordered" evidence="9">
    <location>
        <begin position="131"/>
        <end position="216"/>
    </location>
</feature>
<dbReference type="EC" id="7.1.1.-" evidence="8"/>
<evidence type="ECO:0000313" key="11">
    <source>
        <dbReference type="Proteomes" id="UP000284824"/>
    </source>
</evidence>
<evidence type="ECO:0000256" key="6">
    <source>
        <dbReference type="ARBA" id="ARBA00022989"/>
    </source>
</evidence>
<dbReference type="InterPro" id="IPR001133">
    <property type="entry name" value="NADH_UbQ_OxRdtase_chain4L/K"/>
</dbReference>
<keyword evidence="8" id="KW-1278">Translocase</keyword>
<keyword evidence="5 8" id="KW-0874">Quinone</keyword>
<feature type="transmembrane region" description="Helical" evidence="8">
    <location>
        <begin position="29"/>
        <end position="52"/>
    </location>
</feature>
<dbReference type="PANTHER" id="PTHR11434:SF16">
    <property type="entry name" value="NADH-UBIQUINONE OXIDOREDUCTASE CHAIN 4L"/>
    <property type="match status" value="1"/>
</dbReference>
<comment type="similarity">
    <text evidence="2 8">Belongs to the complex I subunit 4L family.</text>
</comment>
<comment type="subunit">
    <text evidence="8">NDH-1 is composed of 14 different subunits. Subunits NuoA, H, J, K, L, M, N constitute the membrane sector of the complex.</text>
</comment>
<dbReference type="HAMAP" id="MF_01456">
    <property type="entry name" value="NDH1_NuoK"/>
    <property type="match status" value="1"/>
</dbReference>
<dbReference type="Gene3D" id="1.10.287.3510">
    <property type="match status" value="1"/>
</dbReference>
<comment type="function">
    <text evidence="8">NDH-1 shuttles electrons from NADH, via FMN and iron-sulfur (Fe-S) centers, to quinones in the respiratory chain. The immediate electron acceptor for the enzyme in this species is believed to be a menaquinone. Couples the redox reaction to proton translocation (for every two electrons transferred, four hydrogen ions are translocated across the cytoplasmic membrane), and thus conserves the redox energy in a proton gradient.</text>
</comment>
<reference evidence="10 11" key="1">
    <citation type="submission" date="2019-01" db="EMBL/GenBank/DDBJ databases">
        <title>Sequencing the genomes of 1000 actinobacteria strains.</title>
        <authorList>
            <person name="Klenk H.-P."/>
        </authorList>
    </citation>
    <scope>NUCLEOTIDE SEQUENCE [LARGE SCALE GENOMIC DNA]</scope>
    <source>
        <strain evidence="10 11">DSM 43925</strain>
    </source>
</reference>
<keyword evidence="8" id="KW-1003">Cell membrane</keyword>
<keyword evidence="6 8" id="KW-1133">Transmembrane helix</keyword>
<sequence length="216" mass="22813">MHIVYPAVVSALLFSIGVYGVLARRNTILVLMSVELMLNAVNLNLVAFDVWLRDRLHSGQVLTLFVIVIAAAEVGLGLAIVLALYRNRRTVDIDHLRDLAEPTDDPPVALPADAGNRTASVRAQSGLTVDHPAATATPSAPDAGPGSITDPDVVPASGAALDPGQSSHDGPASDEDRTGVTSDPHENRRAQEDAKSGHEGRDDTKGEQPVKRGGRR</sequence>
<keyword evidence="7 8" id="KW-0472">Membrane</keyword>
<dbReference type="Pfam" id="PF00420">
    <property type="entry name" value="Oxidored_q2"/>
    <property type="match status" value="1"/>
</dbReference>
<keyword evidence="10" id="KW-0830">Ubiquinone</keyword>
<comment type="subcellular location">
    <subcellularLocation>
        <location evidence="8">Cell membrane</location>
        <topology evidence="8">Multi-pass membrane protein</topology>
    </subcellularLocation>
    <subcellularLocation>
        <location evidence="1">Membrane</location>
        <topology evidence="1">Multi-pass membrane protein</topology>
    </subcellularLocation>
</comment>
<dbReference type="NCBIfam" id="NF004320">
    <property type="entry name" value="PRK05715.1-2"/>
    <property type="match status" value="1"/>
</dbReference>
<dbReference type="GO" id="GO:0048038">
    <property type="term" value="F:quinone binding"/>
    <property type="evidence" value="ECO:0007669"/>
    <property type="project" value="UniProtKB-KW"/>
</dbReference>
<evidence type="ECO:0000256" key="7">
    <source>
        <dbReference type="ARBA" id="ARBA00023136"/>
    </source>
</evidence>
<evidence type="ECO:0000313" key="10">
    <source>
        <dbReference type="EMBL" id="RVX46674.1"/>
    </source>
</evidence>
<organism evidence="10 11">
    <name type="scientific">Nonomuraea polychroma</name>
    <dbReference type="NCBI Taxonomy" id="46176"/>
    <lineage>
        <taxon>Bacteria</taxon>
        <taxon>Bacillati</taxon>
        <taxon>Actinomycetota</taxon>
        <taxon>Actinomycetes</taxon>
        <taxon>Streptosporangiales</taxon>
        <taxon>Streptosporangiaceae</taxon>
        <taxon>Nonomuraea</taxon>
    </lineage>
</organism>
<keyword evidence="3 8" id="KW-0813">Transport</keyword>
<feature type="compositionally biased region" description="Basic and acidic residues" evidence="9">
    <location>
        <begin position="174"/>
        <end position="210"/>
    </location>
</feature>
<evidence type="ECO:0000256" key="3">
    <source>
        <dbReference type="ARBA" id="ARBA00022448"/>
    </source>
</evidence>
<proteinExistence type="inferred from homology"/>
<dbReference type="PANTHER" id="PTHR11434">
    <property type="entry name" value="NADH-UBIQUINONE OXIDOREDUCTASE SUBUNIT ND4L"/>
    <property type="match status" value="1"/>
</dbReference>
<dbReference type="NCBIfam" id="NF004323">
    <property type="entry name" value="PRK05715.1-5"/>
    <property type="match status" value="1"/>
</dbReference>
<dbReference type="InterPro" id="IPR039428">
    <property type="entry name" value="NUOK/Mnh_C1-like"/>
</dbReference>
<dbReference type="GO" id="GO:0042773">
    <property type="term" value="P:ATP synthesis coupled electron transport"/>
    <property type="evidence" value="ECO:0007669"/>
    <property type="project" value="InterPro"/>
</dbReference>
<dbReference type="GO" id="GO:0005886">
    <property type="term" value="C:plasma membrane"/>
    <property type="evidence" value="ECO:0007669"/>
    <property type="project" value="UniProtKB-SubCell"/>
</dbReference>
<dbReference type="GO" id="GO:0030964">
    <property type="term" value="C:NADH dehydrogenase complex"/>
    <property type="evidence" value="ECO:0007669"/>
    <property type="project" value="TreeGrafter"/>
</dbReference>
<dbReference type="FunFam" id="1.10.287.3510:FF:000001">
    <property type="entry name" value="NADH-quinone oxidoreductase subunit K"/>
    <property type="match status" value="1"/>
</dbReference>
<keyword evidence="11" id="KW-1185">Reference proteome</keyword>
<evidence type="ECO:0000256" key="1">
    <source>
        <dbReference type="ARBA" id="ARBA00004141"/>
    </source>
</evidence>
<comment type="catalytic activity">
    <reaction evidence="8">
        <text>a quinone + NADH + 5 H(+)(in) = a quinol + NAD(+) + 4 H(+)(out)</text>
        <dbReference type="Rhea" id="RHEA:57888"/>
        <dbReference type="ChEBI" id="CHEBI:15378"/>
        <dbReference type="ChEBI" id="CHEBI:24646"/>
        <dbReference type="ChEBI" id="CHEBI:57540"/>
        <dbReference type="ChEBI" id="CHEBI:57945"/>
        <dbReference type="ChEBI" id="CHEBI:132124"/>
    </reaction>
</comment>
<gene>
    <name evidence="8" type="primary">nuoK</name>
    <name evidence="10" type="ORF">EDD27_9567</name>
</gene>
<evidence type="ECO:0000256" key="5">
    <source>
        <dbReference type="ARBA" id="ARBA00022719"/>
    </source>
</evidence>
<dbReference type="EMBL" id="SAUN01000001">
    <property type="protein sequence ID" value="RVX46674.1"/>
    <property type="molecule type" value="Genomic_DNA"/>
</dbReference>
<evidence type="ECO:0000256" key="8">
    <source>
        <dbReference type="HAMAP-Rule" id="MF_01456"/>
    </source>
</evidence>
<protein>
    <recommendedName>
        <fullName evidence="8">NADH-quinone oxidoreductase subunit K</fullName>
        <ecNumber evidence="8">7.1.1.-</ecNumber>
    </recommendedName>
    <alternativeName>
        <fullName evidence="8">NADH dehydrogenase I subunit K</fullName>
    </alternativeName>
    <alternativeName>
        <fullName evidence="8">NDH-1 subunit K</fullName>
    </alternativeName>
</protein>
<name>A0A438MLN7_9ACTN</name>
<feature type="transmembrane region" description="Helical" evidence="8">
    <location>
        <begin position="64"/>
        <end position="85"/>
    </location>
</feature>
<dbReference type="AlphaFoldDB" id="A0A438MLN7"/>
<feature type="compositionally biased region" description="Low complexity" evidence="9">
    <location>
        <begin position="132"/>
        <end position="147"/>
    </location>
</feature>
<evidence type="ECO:0000256" key="9">
    <source>
        <dbReference type="SAM" id="MobiDB-lite"/>
    </source>
</evidence>
<dbReference type="Proteomes" id="UP000284824">
    <property type="component" value="Unassembled WGS sequence"/>
</dbReference>
<feature type="transmembrane region" description="Helical" evidence="8">
    <location>
        <begin position="6"/>
        <end position="22"/>
    </location>
</feature>
<dbReference type="GO" id="GO:0050136">
    <property type="term" value="F:NADH dehydrogenase (quinone) (non-electrogenic) activity"/>
    <property type="evidence" value="ECO:0007669"/>
    <property type="project" value="UniProtKB-UniRule"/>
</dbReference>
<comment type="caution">
    <text evidence="10">The sequence shown here is derived from an EMBL/GenBank/DDBJ whole genome shotgun (WGS) entry which is preliminary data.</text>
</comment>
<keyword evidence="8" id="KW-0520">NAD</keyword>
<keyword evidence="4 8" id="KW-0812">Transmembrane</keyword>
<evidence type="ECO:0000256" key="2">
    <source>
        <dbReference type="ARBA" id="ARBA00010519"/>
    </source>
</evidence>
<accession>A0A438MLN7</accession>